<dbReference type="InterPro" id="IPR036938">
    <property type="entry name" value="PAP2/HPO_sf"/>
</dbReference>
<keyword evidence="11" id="KW-1185">Reference proteome</keyword>
<reference evidence="10" key="1">
    <citation type="submission" date="2020-12" db="EMBL/GenBank/DDBJ databases">
        <title>Metabolic potential, ecology and presence of endohyphal bacteria is reflected in genomic diversity of Mucoromycotina.</title>
        <authorList>
            <person name="Muszewska A."/>
            <person name="Okrasinska A."/>
            <person name="Steczkiewicz K."/>
            <person name="Drgas O."/>
            <person name="Orlowska M."/>
            <person name="Perlinska-Lenart U."/>
            <person name="Aleksandrzak-Piekarczyk T."/>
            <person name="Szatraj K."/>
            <person name="Zielenkiewicz U."/>
            <person name="Pilsyk S."/>
            <person name="Malc E."/>
            <person name="Mieczkowski P."/>
            <person name="Kruszewska J.S."/>
            <person name="Biernat P."/>
            <person name="Pawlowska J."/>
        </authorList>
    </citation>
    <scope>NUCLEOTIDE SEQUENCE</scope>
    <source>
        <strain evidence="10">WA0000051536</strain>
    </source>
</reference>
<dbReference type="SMART" id="SM00014">
    <property type="entry name" value="acidPPc"/>
    <property type="match status" value="1"/>
</dbReference>
<feature type="transmembrane region" description="Helical" evidence="8">
    <location>
        <begin position="95"/>
        <end position="116"/>
    </location>
</feature>
<dbReference type="EMBL" id="JAEPRA010000015">
    <property type="protein sequence ID" value="KAG2175064.1"/>
    <property type="molecule type" value="Genomic_DNA"/>
</dbReference>
<dbReference type="PANTHER" id="PTHR14969:SF28">
    <property type="entry name" value="DIHYDROSPHINGOSINE 1-PHOSPHATE PHOSPHATASE LCB3-RELATED"/>
    <property type="match status" value="1"/>
</dbReference>
<keyword evidence="4" id="KW-0256">Endoplasmic reticulum</keyword>
<sequence>MPKKVFKTISDDIDAGLHDDRLYDKALHPWRAKLRRIMLPLIRMETPYIAAFQNKVRTPMLDVYFLWTANLGTHTFFMIFLPLLFWFGYPQLGRSLVAVMAFGVFWSGFIKDFMCLPRPLSPPVHRLTMSSSVALEYGFPSTHSTNSISVALFLMAWIQENVSLDDPFRLPGLITLSVYAVSVVFGRIYCGMHSITDILGGAALAYVLYWFHWTFRAQFEEIVTGDSYWIWLSIPLLFLMVGIQRFVIDLNISPDPIERCPCFEDSVCFLGVLIGLLPASWVTAHSSYSQAAFGIVSGSRTATGSSVILISIVKVVIGVAILFIWRMACKTVCYFILPPIYRAFNLPHRKFEIGARTYKNLRHASIHPVPSVLDLRGLTSSVRASDHVGVQSGIDLHEKRVYEARHRFQNNLDEKVSNTPSTPTLVATALQEKNATDDYDPSSLLIVEDSPLRYDVDIVTKLIVYAGIGALAVHAIPILFEVTGMGLDAGRQ</sequence>
<evidence type="ECO:0000256" key="1">
    <source>
        <dbReference type="ARBA" id="ARBA00004477"/>
    </source>
</evidence>
<keyword evidence="6 8" id="KW-0472">Membrane</keyword>
<dbReference type="Pfam" id="PF01569">
    <property type="entry name" value="PAP2"/>
    <property type="match status" value="1"/>
</dbReference>
<keyword evidence="5 8" id="KW-1133">Transmembrane helix</keyword>
<evidence type="ECO:0000256" key="4">
    <source>
        <dbReference type="ARBA" id="ARBA00022824"/>
    </source>
</evidence>
<dbReference type="Gene3D" id="1.20.144.10">
    <property type="entry name" value="Phosphatidic acid phosphatase type 2/haloperoxidase"/>
    <property type="match status" value="1"/>
</dbReference>
<comment type="caution">
    <text evidence="10">The sequence shown here is derived from an EMBL/GenBank/DDBJ whole genome shotgun (WGS) entry which is preliminary data.</text>
</comment>
<evidence type="ECO:0000256" key="5">
    <source>
        <dbReference type="ARBA" id="ARBA00022989"/>
    </source>
</evidence>
<keyword evidence="2 8" id="KW-0812">Transmembrane</keyword>
<name>A0A8H7PJ65_9FUNG</name>
<organism evidence="10 11">
    <name type="scientific">Umbelopsis vinacea</name>
    <dbReference type="NCBI Taxonomy" id="44442"/>
    <lineage>
        <taxon>Eukaryota</taxon>
        <taxon>Fungi</taxon>
        <taxon>Fungi incertae sedis</taxon>
        <taxon>Mucoromycota</taxon>
        <taxon>Mucoromycotina</taxon>
        <taxon>Umbelopsidomycetes</taxon>
        <taxon>Umbelopsidales</taxon>
        <taxon>Umbelopsidaceae</taxon>
        <taxon>Umbelopsis</taxon>
    </lineage>
</organism>
<dbReference type="GO" id="GO:0042392">
    <property type="term" value="F:sphingosine-1-phosphate phosphatase activity"/>
    <property type="evidence" value="ECO:0007669"/>
    <property type="project" value="TreeGrafter"/>
</dbReference>
<evidence type="ECO:0000256" key="6">
    <source>
        <dbReference type="ARBA" id="ARBA00023136"/>
    </source>
</evidence>
<feature type="transmembrane region" description="Helical" evidence="8">
    <location>
        <begin position="267"/>
        <end position="284"/>
    </location>
</feature>
<dbReference type="InterPro" id="IPR000326">
    <property type="entry name" value="PAP2/HPO"/>
</dbReference>
<dbReference type="Proteomes" id="UP000612746">
    <property type="component" value="Unassembled WGS sequence"/>
</dbReference>
<keyword evidence="3" id="KW-0378">Hydrolase</keyword>
<feature type="transmembrane region" description="Helical" evidence="8">
    <location>
        <begin position="137"/>
        <end position="158"/>
    </location>
</feature>
<evidence type="ECO:0000256" key="3">
    <source>
        <dbReference type="ARBA" id="ARBA00022801"/>
    </source>
</evidence>
<evidence type="ECO:0000256" key="2">
    <source>
        <dbReference type="ARBA" id="ARBA00022692"/>
    </source>
</evidence>
<evidence type="ECO:0000313" key="10">
    <source>
        <dbReference type="EMBL" id="KAG2175064.1"/>
    </source>
</evidence>
<feature type="transmembrane region" description="Helical" evidence="8">
    <location>
        <begin position="170"/>
        <end position="190"/>
    </location>
</feature>
<proteinExistence type="inferred from homology"/>
<dbReference type="GO" id="GO:0005789">
    <property type="term" value="C:endoplasmic reticulum membrane"/>
    <property type="evidence" value="ECO:0007669"/>
    <property type="project" value="UniProtKB-SubCell"/>
</dbReference>
<feature type="transmembrane region" description="Helical" evidence="8">
    <location>
        <begin position="64"/>
        <end position="89"/>
    </location>
</feature>
<evidence type="ECO:0000259" key="9">
    <source>
        <dbReference type="SMART" id="SM00014"/>
    </source>
</evidence>
<evidence type="ECO:0000256" key="8">
    <source>
        <dbReference type="SAM" id="Phobius"/>
    </source>
</evidence>
<feature type="transmembrane region" description="Helical" evidence="8">
    <location>
        <begin position="462"/>
        <end position="480"/>
    </location>
</feature>
<dbReference type="AlphaFoldDB" id="A0A8H7PJ65"/>
<feature type="transmembrane region" description="Helical" evidence="8">
    <location>
        <begin position="227"/>
        <end position="247"/>
    </location>
</feature>
<dbReference type="SUPFAM" id="SSF48317">
    <property type="entry name" value="Acid phosphatase/Vanadium-dependent haloperoxidase"/>
    <property type="match status" value="1"/>
</dbReference>
<accession>A0A8H7PJ65</accession>
<evidence type="ECO:0000256" key="7">
    <source>
        <dbReference type="ARBA" id="ARBA00038324"/>
    </source>
</evidence>
<feature type="transmembrane region" description="Helical" evidence="8">
    <location>
        <begin position="304"/>
        <end position="325"/>
    </location>
</feature>
<gene>
    <name evidence="10" type="ORF">INT44_007542</name>
</gene>
<comment type="similarity">
    <text evidence="7">Belongs to the type 2 lipid phosphate phosphatase family.</text>
</comment>
<dbReference type="PANTHER" id="PTHR14969">
    <property type="entry name" value="SPHINGOSINE-1-PHOSPHATE PHOSPHOHYDROLASE"/>
    <property type="match status" value="1"/>
</dbReference>
<evidence type="ECO:0000313" key="11">
    <source>
        <dbReference type="Proteomes" id="UP000612746"/>
    </source>
</evidence>
<feature type="domain" description="Phosphatidic acid phosphatase type 2/haloperoxidase" evidence="9">
    <location>
        <begin position="92"/>
        <end position="213"/>
    </location>
</feature>
<dbReference type="CDD" id="cd03388">
    <property type="entry name" value="PAP2_SPPase1"/>
    <property type="match status" value="1"/>
</dbReference>
<feature type="transmembrane region" description="Helical" evidence="8">
    <location>
        <begin position="197"/>
        <end position="215"/>
    </location>
</feature>
<dbReference type="OrthoDB" id="301434at2759"/>
<protein>
    <recommendedName>
        <fullName evidence="9">Phosphatidic acid phosphatase type 2/haloperoxidase domain-containing protein</fullName>
    </recommendedName>
</protein>
<comment type="subcellular location">
    <subcellularLocation>
        <location evidence="1">Endoplasmic reticulum membrane</location>
        <topology evidence="1">Multi-pass membrane protein</topology>
    </subcellularLocation>
</comment>